<protein>
    <submittedName>
        <fullName evidence="1">Uncharacterized protein</fullName>
    </submittedName>
</protein>
<evidence type="ECO:0000313" key="2">
    <source>
        <dbReference type="Proteomes" id="UP001602287"/>
    </source>
</evidence>
<gene>
    <name evidence="1" type="ORF">ACFY3B_26405</name>
</gene>
<accession>A0ABW6VZR1</accession>
<comment type="caution">
    <text evidence="1">The sequence shown here is derived from an EMBL/GenBank/DDBJ whole genome shotgun (WGS) entry which is preliminary data.</text>
</comment>
<dbReference type="EMBL" id="JBIAZM010000012">
    <property type="protein sequence ID" value="MFF5203138.1"/>
    <property type="molecule type" value="Genomic_DNA"/>
</dbReference>
<sequence>MTEPLASPILALGPPGRYHARVDVTGRAELRRVEARPDHPIPIMGVERFRVRFWAARPGEG</sequence>
<keyword evidence="2" id="KW-1185">Reference proteome</keyword>
<dbReference type="Proteomes" id="UP001602287">
    <property type="component" value="Unassembled WGS sequence"/>
</dbReference>
<reference evidence="1 2" key="1">
    <citation type="submission" date="2024-10" db="EMBL/GenBank/DDBJ databases">
        <title>The Natural Products Discovery Center: Release of the First 8490 Sequenced Strains for Exploring Actinobacteria Biosynthetic Diversity.</title>
        <authorList>
            <person name="Kalkreuter E."/>
            <person name="Kautsar S.A."/>
            <person name="Yang D."/>
            <person name="Bader C.D."/>
            <person name="Teijaro C.N."/>
            <person name="Fluegel L."/>
            <person name="Davis C.M."/>
            <person name="Simpson J.R."/>
            <person name="Lauterbach L."/>
            <person name="Steele A.D."/>
            <person name="Gui C."/>
            <person name="Meng S."/>
            <person name="Li G."/>
            <person name="Viehrig K."/>
            <person name="Ye F."/>
            <person name="Su P."/>
            <person name="Kiefer A.F."/>
            <person name="Nichols A."/>
            <person name="Cepeda A.J."/>
            <person name="Yan W."/>
            <person name="Fan B."/>
            <person name="Jiang Y."/>
            <person name="Adhikari A."/>
            <person name="Zheng C.-J."/>
            <person name="Schuster L."/>
            <person name="Cowan T.M."/>
            <person name="Smanski M.J."/>
            <person name="Chevrette M.G."/>
            <person name="De Carvalho L.P.S."/>
            <person name="Shen B."/>
        </authorList>
    </citation>
    <scope>NUCLEOTIDE SEQUENCE [LARGE SCALE GENOMIC DNA]</scope>
    <source>
        <strain evidence="1 2">NPDC000140</strain>
    </source>
</reference>
<name>A0ABW6VZR1_9ACTN</name>
<dbReference type="RefSeq" id="WP_387222298.1">
    <property type="nucleotide sequence ID" value="NZ_JBIAZM010000012.1"/>
</dbReference>
<proteinExistence type="predicted"/>
<organism evidence="1 2">
    <name type="scientific">Micromonospora parva</name>
    <dbReference type="NCBI Taxonomy" id="1464048"/>
    <lineage>
        <taxon>Bacteria</taxon>
        <taxon>Bacillati</taxon>
        <taxon>Actinomycetota</taxon>
        <taxon>Actinomycetes</taxon>
        <taxon>Micromonosporales</taxon>
        <taxon>Micromonosporaceae</taxon>
        <taxon>Micromonospora</taxon>
    </lineage>
</organism>
<evidence type="ECO:0000313" key="1">
    <source>
        <dbReference type="EMBL" id="MFF5203138.1"/>
    </source>
</evidence>